<dbReference type="OrthoDB" id="5960270at2759"/>
<feature type="signal peptide" evidence="1">
    <location>
        <begin position="1"/>
        <end position="21"/>
    </location>
</feature>
<reference evidence="3" key="1">
    <citation type="submission" date="2025-08" db="UniProtKB">
        <authorList>
            <consortium name="RefSeq"/>
        </authorList>
    </citation>
    <scope>IDENTIFICATION</scope>
    <source>
        <tissue evidence="3">Whole sample</tissue>
    </source>
</reference>
<dbReference type="InterPro" id="IPR021454">
    <property type="entry name" value="DUF3105"/>
</dbReference>
<dbReference type="GeneID" id="111133767"/>
<name>A0A8B8EEV0_CRAVI</name>
<dbReference type="PANTHER" id="PTHR34179:SF1">
    <property type="entry name" value="TUMOR PROTEIN P53-INDUCIBLE PROTEIN 13"/>
    <property type="match status" value="1"/>
</dbReference>
<accession>A0A8B8EEV0</accession>
<proteinExistence type="predicted"/>
<evidence type="ECO:0000256" key="1">
    <source>
        <dbReference type="SAM" id="SignalP"/>
    </source>
</evidence>
<dbReference type="Pfam" id="PF11303">
    <property type="entry name" value="DUF3105"/>
    <property type="match status" value="1"/>
</dbReference>
<evidence type="ECO:0000313" key="2">
    <source>
        <dbReference type="Proteomes" id="UP000694844"/>
    </source>
</evidence>
<feature type="chain" id="PRO_5034418014" evidence="1">
    <location>
        <begin position="22"/>
        <end position="265"/>
    </location>
</feature>
<dbReference type="PANTHER" id="PTHR34179">
    <property type="entry name" value="TUMOR PROTEIN P53-INDUCIBLE PROTEIN 13"/>
    <property type="match status" value="1"/>
</dbReference>
<dbReference type="KEGG" id="cvn:111133767"/>
<gene>
    <name evidence="3" type="primary">LOC111133767</name>
</gene>
<dbReference type="Proteomes" id="UP000694844">
    <property type="component" value="Chromosome 5"/>
</dbReference>
<sequence length="265" mass="30040">MAVGLYAFLFILLSCCPLLHAWLNSVDLTLRDSGPWGIHTNDPRHGGIRMGVPDDLCDNGKNYLHVDWNLKDPSLYSCTSRLVVPIAPATKSRPYCTDTEDMPKHVCMNETISYQETIPLSGPHRPLWPVYGEYLYLPPQRWVHSLEHGAVVMLYHPCARKEDVDKLKAIVEGCLRRHVITPYNKLPLSEPFALVTHKCRLTMNHIDQNAAVRFILKHALDAPEKAVYRDGDYAFGLLKTSRTLAGSDERDAVLCPQVHLYQNAR</sequence>
<keyword evidence="1" id="KW-0732">Signal</keyword>
<dbReference type="RefSeq" id="XP_022338116.1">
    <property type="nucleotide sequence ID" value="XM_022482408.1"/>
</dbReference>
<keyword evidence="2" id="KW-1185">Reference proteome</keyword>
<dbReference type="AlphaFoldDB" id="A0A8B8EEV0"/>
<protein>
    <submittedName>
        <fullName evidence="3">Uncharacterized protein LOC111133767</fullName>
    </submittedName>
</protein>
<dbReference type="GO" id="GO:0005737">
    <property type="term" value="C:cytoplasm"/>
    <property type="evidence" value="ECO:0007669"/>
    <property type="project" value="TreeGrafter"/>
</dbReference>
<organism evidence="2 3">
    <name type="scientific">Crassostrea virginica</name>
    <name type="common">Eastern oyster</name>
    <dbReference type="NCBI Taxonomy" id="6565"/>
    <lineage>
        <taxon>Eukaryota</taxon>
        <taxon>Metazoa</taxon>
        <taxon>Spiralia</taxon>
        <taxon>Lophotrochozoa</taxon>
        <taxon>Mollusca</taxon>
        <taxon>Bivalvia</taxon>
        <taxon>Autobranchia</taxon>
        <taxon>Pteriomorphia</taxon>
        <taxon>Ostreida</taxon>
        <taxon>Ostreoidea</taxon>
        <taxon>Ostreidae</taxon>
        <taxon>Crassostrea</taxon>
    </lineage>
</organism>
<evidence type="ECO:0000313" key="3">
    <source>
        <dbReference type="RefSeq" id="XP_022338116.1"/>
    </source>
</evidence>